<feature type="signal peptide" evidence="1">
    <location>
        <begin position="1"/>
        <end position="23"/>
    </location>
</feature>
<dbReference type="InterPro" id="IPR036116">
    <property type="entry name" value="FN3_sf"/>
</dbReference>
<evidence type="ECO:0000256" key="1">
    <source>
        <dbReference type="SAM" id="SignalP"/>
    </source>
</evidence>
<feature type="chain" id="PRO_5003291794" evidence="1">
    <location>
        <begin position="24"/>
        <end position="88"/>
    </location>
</feature>
<dbReference type="Gene3D" id="2.60.40.10">
    <property type="entry name" value="Immunoglobulins"/>
    <property type="match status" value="1"/>
</dbReference>
<accession>F2VQU2</accession>
<dbReference type="InterPro" id="IPR013783">
    <property type="entry name" value="Ig-like_fold"/>
</dbReference>
<dbReference type="AlphaFoldDB" id="F2VQU2"/>
<dbReference type="SUPFAM" id="SSF49265">
    <property type="entry name" value="Fibronectin type III"/>
    <property type="match status" value="1"/>
</dbReference>
<feature type="non-terminal residue" evidence="2">
    <location>
        <position position="88"/>
    </location>
</feature>
<proteinExistence type="evidence at transcript level"/>
<keyword evidence="2" id="KW-0675">Receptor</keyword>
<organism evidence="2">
    <name type="scientific">Epinephelus coioides</name>
    <name type="common">Orange-spotted grouper</name>
    <name type="synonym">Epinephelus nebulosus</name>
    <dbReference type="NCBI Taxonomy" id="94232"/>
    <lineage>
        <taxon>Eukaryota</taxon>
        <taxon>Metazoa</taxon>
        <taxon>Chordata</taxon>
        <taxon>Craniata</taxon>
        <taxon>Vertebrata</taxon>
        <taxon>Euteleostomi</taxon>
        <taxon>Actinopterygii</taxon>
        <taxon>Neopterygii</taxon>
        <taxon>Teleostei</taxon>
        <taxon>Neoteleostei</taxon>
        <taxon>Acanthomorphata</taxon>
        <taxon>Eupercaria</taxon>
        <taxon>Perciformes</taxon>
        <taxon>Serranoidei</taxon>
        <taxon>Serranidae</taxon>
        <taxon>Epinephelinae</taxon>
        <taxon>Epinephelini</taxon>
        <taxon>Epinephelus</taxon>
    </lineage>
</organism>
<reference evidence="2" key="1">
    <citation type="submission" date="2010-03" db="EMBL/GenBank/DDBJ databases">
        <title>Definition of the antibody to resist a fatal pathogen challenge in a bony fish highlights a life vest in the immune system in early vertebrates.</title>
        <authorList>
            <person name="Jiang Y.N."/>
            <person name="Xia C."/>
        </authorList>
    </citation>
    <scope>NUCLEOTIDE SEQUENCE</scope>
</reference>
<name>F2VQU2_EPICO</name>
<dbReference type="EMBL" id="GU988665">
    <property type="protein sequence ID" value="AEA39688.1"/>
    <property type="molecule type" value="mRNA"/>
</dbReference>
<sequence>MVSARVLQLLVLACLVYILPARGDQPGKPENLSCVALQEEQYISTTFSCKWEASGRQTPQVPTTYTLNVAVIPGSRTYNVSTPNKSAQ</sequence>
<keyword evidence="1" id="KW-0732">Signal</keyword>
<protein>
    <submittedName>
        <fullName evidence="2">Class I helical cytokine receptor number 26</fullName>
    </submittedName>
</protein>
<evidence type="ECO:0000313" key="2">
    <source>
        <dbReference type="EMBL" id="AEA39688.1"/>
    </source>
</evidence>